<sequence>MDQRIPPALLSPAATADCPLHRAGLDFARAFLRGEIAPFAEPLEHSDSFSDALNSPEGNDLESCIMGLAHGDCHSLTAALADRLDVENVVMIRTAGGGAPVHSGLHHPERGLLLDANGVHRVEDACRFWSVIGGEPCKAVPTTTDGFCSNYDEEDADYALSHFAIIAAFVTPRLAKLTASERAAPPGRKAVSGPTLG</sequence>
<dbReference type="RefSeq" id="WP_114485192.1">
    <property type="nucleotide sequence ID" value="NZ_CBCSHM010000001.1"/>
</dbReference>
<evidence type="ECO:0000313" key="1">
    <source>
        <dbReference type="EMBL" id="RCV93864.1"/>
    </source>
</evidence>
<dbReference type="AlphaFoldDB" id="A0A368UA55"/>
<accession>A0A368UA55</accession>
<gene>
    <name evidence="1" type="ORF">DU506_01520</name>
</gene>
<keyword evidence="2" id="KW-1185">Reference proteome</keyword>
<protein>
    <submittedName>
        <fullName evidence="1">Uncharacterized protein</fullName>
    </submittedName>
</protein>
<name>A0A368UA55_9GAMM</name>
<dbReference type="OrthoDB" id="10018415at2"/>
<reference evidence="1 2" key="1">
    <citation type="submission" date="2018-07" db="EMBL/GenBank/DDBJ databases">
        <title>Halomonas rutogse sp. nov., isolated from Lake TangqianCo on Tibetan Plateau.</title>
        <authorList>
            <person name="Lu H."/>
            <person name="Xing P."/>
            <person name="Wu Q."/>
        </authorList>
    </citation>
    <scope>NUCLEOTIDE SEQUENCE [LARGE SCALE GENOMIC DNA]</scope>
    <source>
        <strain evidence="1 2">TQ8S</strain>
    </source>
</reference>
<organism evidence="1 2">
    <name type="scientific">Vreelandella rituensis</name>
    <dbReference type="NCBI Taxonomy" id="2282306"/>
    <lineage>
        <taxon>Bacteria</taxon>
        <taxon>Pseudomonadati</taxon>
        <taxon>Pseudomonadota</taxon>
        <taxon>Gammaproteobacteria</taxon>
        <taxon>Oceanospirillales</taxon>
        <taxon>Halomonadaceae</taxon>
        <taxon>Vreelandella</taxon>
    </lineage>
</organism>
<evidence type="ECO:0000313" key="2">
    <source>
        <dbReference type="Proteomes" id="UP000253204"/>
    </source>
</evidence>
<proteinExistence type="predicted"/>
<dbReference type="Proteomes" id="UP000253204">
    <property type="component" value="Unassembled WGS sequence"/>
</dbReference>
<comment type="caution">
    <text evidence="1">The sequence shown here is derived from an EMBL/GenBank/DDBJ whole genome shotgun (WGS) entry which is preliminary data.</text>
</comment>
<dbReference type="EMBL" id="QPIJ01000001">
    <property type="protein sequence ID" value="RCV93864.1"/>
    <property type="molecule type" value="Genomic_DNA"/>
</dbReference>